<protein>
    <recommendedName>
        <fullName evidence="4">Zinc-finger domain-containing protein</fullName>
    </recommendedName>
</protein>
<evidence type="ECO:0000313" key="3">
    <source>
        <dbReference type="Proteomes" id="UP000631694"/>
    </source>
</evidence>
<sequence length="104" mass="11706">MPERRNVPGDRVSNGQASRKRGAVMTIRCDEIPDRASDWIDAEGRRRDRLALALHLAICSDCRGYVRGLKQTRRLVAAALRRPVDPALHQRLGLSPAEDEEPRP</sequence>
<feature type="region of interest" description="Disordered" evidence="1">
    <location>
        <begin position="1"/>
        <end position="22"/>
    </location>
</feature>
<dbReference type="Proteomes" id="UP000631694">
    <property type="component" value="Unassembled WGS sequence"/>
</dbReference>
<evidence type="ECO:0008006" key="4">
    <source>
        <dbReference type="Google" id="ProtNLM"/>
    </source>
</evidence>
<dbReference type="RefSeq" id="WP_197310297.1">
    <property type="nucleotide sequence ID" value="NZ_JADZLT010000042.1"/>
</dbReference>
<dbReference type="EMBL" id="JADZLT010000042">
    <property type="protein sequence ID" value="MBH0237195.1"/>
    <property type="molecule type" value="Genomic_DNA"/>
</dbReference>
<accession>A0A931HZ89</accession>
<organism evidence="2 3">
    <name type="scientific">Methylobrevis albus</name>
    <dbReference type="NCBI Taxonomy" id="2793297"/>
    <lineage>
        <taxon>Bacteria</taxon>
        <taxon>Pseudomonadati</taxon>
        <taxon>Pseudomonadota</taxon>
        <taxon>Alphaproteobacteria</taxon>
        <taxon>Hyphomicrobiales</taxon>
        <taxon>Pleomorphomonadaceae</taxon>
        <taxon>Methylobrevis</taxon>
    </lineage>
</organism>
<proteinExistence type="predicted"/>
<gene>
    <name evidence="2" type="ORF">I5731_05125</name>
</gene>
<reference evidence="2" key="1">
    <citation type="submission" date="2020-12" db="EMBL/GenBank/DDBJ databases">
        <title>Methylobrevis albus sp. nov., isolated from fresh water lack sediment.</title>
        <authorList>
            <person name="Zou Q."/>
        </authorList>
    </citation>
    <scope>NUCLEOTIDE SEQUENCE</scope>
    <source>
        <strain evidence="2">L22</strain>
    </source>
</reference>
<evidence type="ECO:0000313" key="2">
    <source>
        <dbReference type="EMBL" id="MBH0237195.1"/>
    </source>
</evidence>
<evidence type="ECO:0000256" key="1">
    <source>
        <dbReference type="SAM" id="MobiDB-lite"/>
    </source>
</evidence>
<name>A0A931HZ89_9HYPH</name>
<dbReference type="AlphaFoldDB" id="A0A931HZ89"/>
<keyword evidence="3" id="KW-1185">Reference proteome</keyword>
<comment type="caution">
    <text evidence="2">The sequence shown here is derived from an EMBL/GenBank/DDBJ whole genome shotgun (WGS) entry which is preliminary data.</text>
</comment>